<dbReference type="Gene3D" id="3.90.550.10">
    <property type="entry name" value="Spore Coat Polysaccharide Biosynthesis Protein SpsA, Chain A"/>
    <property type="match status" value="1"/>
</dbReference>
<dbReference type="NCBIfam" id="TIGR03937">
    <property type="entry name" value="PgaC_IcaA"/>
    <property type="match status" value="1"/>
</dbReference>
<dbReference type="EMBL" id="MUZR01000004">
    <property type="protein sequence ID" value="OOC11324.1"/>
    <property type="molecule type" value="Genomic_DNA"/>
</dbReference>
<keyword evidence="13" id="KW-1185">Reference proteome</keyword>
<dbReference type="STRING" id="252474.B1A74_01210"/>
<evidence type="ECO:0000313" key="12">
    <source>
        <dbReference type="EMBL" id="OOC11324.1"/>
    </source>
</evidence>
<dbReference type="Proteomes" id="UP000189177">
    <property type="component" value="Unassembled WGS sequence"/>
</dbReference>
<evidence type="ECO:0000256" key="8">
    <source>
        <dbReference type="ARBA" id="ARBA00023136"/>
    </source>
</evidence>
<dbReference type="PANTHER" id="PTHR43630">
    <property type="entry name" value="POLY-BETA-1,6-N-ACETYL-D-GLUCOSAMINE SYNTHASE"/>
    <property type="match status" value="1"/>
</dbReference>
<feature type="transmembrane region" description="Helical" evidence="10">
    <location>
        <begin position="6"/>
        <end position="30"/>
    </location>
</feature>
<keyword evidence="6 10" id="KW-0812">Transmembrane</keyword>
<evidence type="ECO:0000256" key="9">
    <source>
        <dbReference type="NCBIfam" id="TIGR03937"/>
    </source>
</evidence>
<feature type="compositionally biased region" description="Basic and acidic residues" evidence="11">
    <location>
        <begin position="409"/>
        <end position="421"/>
    </location>
</feature>
<dbReference type="Pfam" id="PF13641">
    <property type="entry name" value="Glyco_tranf_2_3"/>
    <property type="match status" value="1"/>
</dbReference>
<gene>
    <name evidence="12" type="ORF">B1A74_01210</name>
</gene>
<dbReference type="RefSeq" id="WP_077243563.1">
    <property type="nucleotide sequence ID" value="NZ_MUZR01000004.1"/>
</dbReference>
<feature type="region of interest" description="Disordered" evidence="11">
    <location>
        <begin position="400"/>
        <end position="421"/>
    </location>
</feature>
<dbReference type="PANTHER" id="PTHR43630:SF1">
    <property type="entry name" value="POLY-BETA-1,6-N-ACETYL-D-GLUCOSAMINE SYNTHASE"/>
    <property type="match status" value="1"/>
</dbReference>
<dbReference type="OrthoDB" id="396512at2"/>
<proteinExistence type="inferred from homology"/>
<dbReference type="SUPFAM" id="SSF53448">
    <property type="entry name" value="Nucleotide-diphospho-sugar transferases"/>
    <property type="match status" value="1"/>
</dbReference>
<organism evidence="12 13">
    <name type="scientific">Thioalkalivibrio halophilus</name>
    <dbReference type="NCBI Taxonomy" id="252474"/>
    <lineage>
        <taxon>Bacteria</taxon>
        <taxon>Pseudomonadati</taxon>
        <taxon>Pseudomonadota</taxon>
        <taxon>Gammaproteobacteria</taxon>
        <taxon>Chromatiales</taxon>
        <taxon>Ectothiorhodospiraceae</taxon>
        <taxon>Thioalkalivibrio</taxon>
    </lineage>
</organism>
<comment type="similarity">
    <text evidence="2 10">Belongs to the glycosyltransferase 2 family.</text>
</comment>
<evidence type="ECO:0000256" key="10">
    <source>
        <dbReference type="RuleBase" id="RU364028"/>
    </source>
</evidence>
<keyword evidence="4 10" id="KW-0328">Glycosyltransferase</keyword>
<evidence type="ECO:0000256" key="3">
    <source>
        <dbReference type="ARBA" id="ARBA00022475"/>
    </source>
</evidence>
<evidence type="ECO:0000256" key="2">
    <source>
        <dbReference type="ARBA" id="ARBA00006739"/>
    </source>
</evidence>
<evidence type="ECO:0000256" key="4">
    <source>
        <dbReference type="ARBA" id="ARBA00022676"/>
    </source>
</evidence>
<evidence type="ECO:0000313" key="13">
    <source>
        <dbReference type="Proteomes" id="UP000189177"/>
    </source>
</evidence>
<dbReference type="GO" id="GO:0043708">
    <property type="term" value="P:cell adhesion involved in biofilm formation"/>
    <property type="evidence" value="ECO:0007669"/>
    <property type="project" value="InterPro"/>
</dbReference>
<evidence type="ECO:0000256" key="7">
    <source>
        <dbReference type="ARBA" id="ARBA00022989"/>
    </source>
</evidence>
<feature type="transmembrane region" description="Helical" evidence="10">
    <location>
        <begin position="290"/>
        <end position="315"/>
    </location>
</feature>
<keyword evidence="5 10" id="KW-0808">Transferase</keyword>
<dbReference type="AlphaFoldDB" id="A0A1V3A1V8"/>
<dbReference type="InterPro" id="IPR029044">
    <property type="entry name" value="Nucleotide-diphossugar_trans"/>
</dbReference>
<evidence type="ECO:0000256" key="6">
    <source>
        <dbReference type="ARBA" id="ARBA00022692"/>
    </source>
</evidence>
<dbReference type="InterPro" id="IPR023853">
    <property type="entry name" value="PGA_PgaC/IcaA"/>
</dbReference>
<evidence type="ECO:0000256" key="5">
    <source>
        <dbReference type="ARBA" id="ARBA00022679"/>
    </source>
</evidence>
<comment type="subcellular location">
    <subcellularLocation>
        <location evidence="1 10">Cell membrane</location>
        <topology evidence="1 10">Multi-pass membrane protein</topology>
    </subcellularLocation>
</comment>
<reference evidence="12 13" key="1">
    <citation type="submission" date="2017-02" db="EMBL/GenBank/DDBJ databases">
        <title>Genomic diversity within the haloalkaliphilic genus Thioalkalivibrio.</title>
        <authorList>
            <person name="Ahn A.-C."/>
            <person name="Meier-Kolthoff J."/>
            <person name="Overmars L."/>
            <person name="Richter M."/>
            <person name="Woyke T."/>
            <person name="Sorokin D.Y."/>
            <person name="Muyzer G."/>
        </authorList>
    </citation>
    <scope>NUCLEOTIDE SEQUENCE [LARGE SCALE GENOMIC DNA]</scope>
    <source>
        <strain evidence="12 13">HL17</strain>
    </source>
</reference>
<dbReference type="CDD" id="cd06423">
    <property type="entry name" value="CESA_like"/>
    <property type="match status" value="1"/>
</dbReference>
<protein>
    <recommendedName>
        <fullName evidence="9 10">Poly-beta-1,6-N-acetyl-D-glucosamine synthase</fullName>
        <shortName evidence="10">Poly-beta-1,6-GlcNAc synthase</shortName>
        <ecNumber evidence="10">2.4.1.-</ecNumber>
    </recommendedName>
</protein>
<keyword evidence="7 10" id="KW-1133">Transmembrane helix</keyword>
<feature type="transmembrane region" description="Helical" evidence="10">
    <location>
        <begin position="367"/>
        <end position="390"/>
    </location>
</feature>
<keyword evidence="8 10" id="KW-0472">Membrane</keyword>
<accession>A0A1V3A1V8</accession>
<comment type="caution">
    <text evidence="12">The sequence shown here is derived from an EMBL/GenBank/DDBJ whole genome shotgun (WGS) entry which is preliminary data.</text>
</comment>
<feature type="transmembrane region" description="Helical" evidence="10">
    <location>
        <begin position="335"/>
        <end position="355"/>
    </location>
</feature>
<keyword evidence="3 10" id="KW-1003">Cell membrane</keyword>
<sequence>MIRDVMFAFAFFYPLIMAWMWMFGGLWYYLRWERGNRTPPPVKGDPGVSIIIPCFNEEAQIRETIAYALASEYPDFEVIAVNDGSGDNSAAILDELAYEHPRLRVIHLASNQGKAVALRTGALAARNEYLVCIDGDALLHPEAVHWLAFHLASGPRVGAVTGNPRILNRTTMLGKLQVGEFSSIIGLIKRAQRVYGRVFTISGVIAGFRRTALDRVGYWAPDMVTEDIDISWRLQMDHWDVRYEANALTYIYMPETLRGLWKQRLRWAQGGVEALVRHLPDLFMWRRRRFWMVALEFGVSVLWAYVILFIMLLFVVGQLVPLPPQWHIETLLPQWNGVILGVTCLIQFLVSLAIDRHYEPRRRFLRNYLWIIWYPLAFWVLSVFTTVAAFPRALSKPRGMRARWTSPDRGLRAEASGEGRD</sequence>
<evidence type="ECO:0000256" key="1">
    <source>
        <dbReference type="ARBA" id="ARBA00004651"/>
    </source>
</evidence>
<evidence type="ECO:0000256" key="11">
    <source>
        <dbReference type="SAM" id="MobiDB-lite"/>
    </source>
</evidence>
<dbReference type="GO" id="GO:0008375">
    <property type="term" value="F:acetylglucosaminyltransferase activity"/>
    <property type="evidence" value="ECO:0007669"/>
    <property type="project" value="UniProtKB-UniRule"/>
</dbReference>
<dbReference type="EC" id="2.4.1.-" evidence="10"/>
<name>A0A1V3A1V8_9GAMM</name>
<dbReference type="GO" id="GO:0005886">
    <property type="term" value="C:plasma membrane"/>
    <property type="evidence" value="ECO:0007669"/>
    <property type="project" value="UniProtKB-SubCell"/>
</dbReference>